<feature type="region of interest" description="Disordered" evidence="1">
    <location>
        <begin position="1"/>
        <end position="40"/>
    </location>
</feature>
<evidence type="ECO:0000313" key="3">
    <source>
        <dbReference type="Proteomes" id="UP001626628"/>
    </source>
</evidence>
<dbReference type="RefSeq" id="WP_399149312.1">
    <property type="nucleotide sequence ID" value="NZ_CP147982.1"/>
</dbReference>
<accession>A0ABZ2QQB3</accession>
<name>A0ABZ2QQB3_9ACTN</name>
<sequence length="56" mass="5968">MLFKKKTKGDRKDSDRRGAKGSKGYRKTGWGTQSGKMSDEETAAAAATIASTTVIS</sequence>
<dbReference type="EMBL" id="CP147982">
    <property type="protein sequence ID" value="WXK78570.1"/>
    <property type="molecule type" value="Genomic_DNA"/>
</dbReference>
<reference evidence="2 3" key="1">
    <citation type="submission" date="2024-03" db="EMBL/GenBank/DDBJ databases">
        <title>The complete genome of Streptomyces sirii sp.nov.</title>
        <authorList>
            <person name="Zakalyukina Y.V."/>
            <person name="Belik A.R."/>
            <person name="Biryukov M.V."/>
            <person name="Baturina O.A."/>
            <person name="Kabilov M.R."/>
        </authorList>
    </citation>
    <scope>NUCLEOTIDE SEQUENCE [LARGE SCALE GENOMIC DNA]</scope>
    <source>
        <strain evidence="2 3">BP-8</strain>
    </source>
</reference>
<evidence type="ECO:0000313" key="2">
    <source>
        <dbReference type="EMBL" id="WXK78570.1"/>
    </source>
</evidence>
<organism evidence="2 3">
    <name type="scientific">Streptomyces sirii</name>
    <dbReference type="NCBI Taxonomy" id="3127701"/>
    <lineage>
        <taxon>Bacteria</taxon>
        <taxon>Bacillati</taxon>
        <taxon>Actinomycetota</taxon>
        <taxon>Actinomycetes</taxon>
        <taxon>Kitasatosporales</taxon>
        <taxon>Streptomycetaceae</taxon>
        <taxon>Streptomyces</taxon>
    </lineage>
</organism>
<keyword evidence="3" id="KW-1185">Reference proteome</keyword>
<gene>
    <name evidence="2" type="ORF">WAB15_22670</name>
</gene>
<protein>
    <submittedName>
        <fullName evidence="2">Uncharacterized protein</fullName>
    </submittedName>
</protein>
<dbReference type="Proteomes" id="UP001626628">
    <property type="component" value="Chromosome"/>
</dbReference>
<evidence type="ECO:0000256" key="1">
    <source>
        <dbReference type="SAM" id="MobiDB-lite"/>
    </source>
</evidence>
<proteinExistence type="predicted"/>